<reference evidence="2 3" key="1">
    <citation type="submission" date="2016-11" db="EMBL/GenBank/DDBJ databases">
        <authorList>
            <person name="Jaros S."/>
            <person name="Januszkiewicz K."/>
            <person name="Wedrychowicz H."/>
        </authorList>
    </citation>
    <scope>NUCLEOTIDE SEQUENCE [LARGE SCALE GENOMIC DNA]</scope>
    <source>
        <strain evidence="2 3">DSM 14916</strain>
    </source>
</reference>
<protein>
    <submittedName>
        <fullName evidence="2">Uncharacterized protein</fullName>
    </submittedName>
</protein>
<dbReference type="Proteomes" id="UP000184387">
    <property type="component" value="Unassembled WGS sequence"/>
</dbReference>
<feature type="region of interest" description="Disordered" evidence="1">
    <location>
        <begin position="131"/>
        <end position="177"/>
    </location>
</feature>
<dbReference type="OrthoDB" id="7585945at2"/>
<organism evidence="2 3">
    <name type="scientific">Muricoccus roseus</name>
    <dbReference type="NCBI Taxonomy" id="198092"/>
    <lineage>
        <taxon>Bacteria</taxon>
        <taxon>Pseudomonadati</taxon>
        <taxon>Pseudomonadota</taxon>
        <taxon>Alphaproteobacteria</taxon>
        <taxon>Acetobacterales</taxon>
        <taxon>Roseomonadaceae</taxon>
        <taxon>Muricoccus</taxon>
    </lineage>
</organism>
<proteinExistence type="predicted"/>
<gene>
    <name evidence="2" type="ORF">SAMN02745194_05083</name>
</gene>
<evidence type="ECO:0000313" key="3">
    <source>
        <dbReference type="Proteomes" id="UP000184387"/>
    </source>
</evidence>
<keyword evidence="3" id="KW-1185">Reference proteome</keyword>
<feature type="compositionally biased region" description="Basic residues" evidence="1">
    <location>
        <begin position="167"/>
        <end position="177"/>
    </location>
</feature>
<name>A0A1M6T507_9PROT</name>
<evidence type="ECO:0000256" key="1">
    <source>
        <dbReference type="SAM" id="MobiDB-lite"/>
    </source>
</evidence>
<sequence>MLTLRTSKELIWLDVVAPGVRVWVPPLDVAALRAAEYRAMKAASEAKATAGIPDDEPPSDAQVGVLEGAFTQGRIRALADRIVKWEGVVDEQGVPLPVTPEALDAFAAHPQAGLAFIRAYEQPVKAVVAEGNGSAPSSDGASVEGRNTATVAPSDAPSAPGSSTLPKPKRARPAKQR</sequence>
<dbReference type="EMBL" id="FQZF01000072">
    <property type="protein sequence ID" value="SHK52102.1"/>
    <property type="molecule type" value="Genomic_DNA"/>
</dbReference>
<accession>A0A1M6T507</accession>
<dbReference type="AlphaFoldDB" id="A0A1M6T507"/>
<evidence type="ECO:0000313" key="2">
    <source>
        <dbReference type="EMBL" id="SHK52102.1"/>
    </source>
</evidence>
<dbReference type="RefSeq" id="WP_073140711.1">
    <property type="nucleotide sequence ID" value="NZ_FQZF01000072.1"/>
</dbReference>
<feature type="compositionally biased region" description="Polar residues" evidence="1">
    <location>
        <begin position="134"/>
        <end position="151"/>
    </location>
</feature>
<feature type="compositionally biased region" description="Low complexity" evidence="1">
    <location>
        <begin position="152"/>
        <end position="163"/>
    </location>
</feature>